<dbReference type="FunCoup" id="Q6CWH2">
    <property type="interactions" value="540"/>
</dbReference>
<dbReference type="STRING" id="284590.Q6CWH2"/>
<protein>
    <submittedName>
        <fullName evidence="6">KLLA0B04136p</fullName>
    </submittedName>
</protein>
<feature type="coiled-coil region" evidence="4">
    <location>
        <begin position="135"/>
        <end position="339"/>
    </location>
</feature>
<dbReference type="AlphaFoldDB" id="Q6CWH2"/>
<evidence type="ECO:0000256" key="4">
    <source>
        <dbReference type="SAM" id="Coils"/>
    </source>
</evidence>
<evidence type="ECO:0000256" key="1">
    <source>
        <dbReference type="ARBA" id="ARBA00004555"/>
    </source>
</evidence>
<dbReference type="InterPro" id="IPR022092">
    <property type="entry name" value="TMF_DNA-bd"/>
</dbReference>
<comment type="subcellular location">
    <subcellularLocation>
        <location evidence="1">Golgi apparatus</location>
    </subcellularLocation>
</comment>
<dbReference type="OMA" id="NWESIEF"/>
<dbReference type="GO" id="GO:0005794">
    <property type="term" value="C:Golgi apparatus"/>
    <property type="evidence" value="ECO:0007669"/>
    <property type="project" value="UniProtKB-SubCell"/>
</dbReference>
<dbReference type="InterPro" id="IPR052602">
    <property type="entry name" value="Growth_transcription_reg"/>
</dbReference>
<keyword evidence="3 4" id="KW-0175">Coiled coil</keyword>
<dbReference type="HOGENOM" id="CLU_018551_0_0_1"/>
<feature type="domain" description="TATA element modulatory factor 1 TATA binding" evidence="5">
    <location>
        <begin position="550"/>
        <end position="660"/>
    </location>
</feature>
<dbReference type="eggNOG" id="KOG4673">
    <property type="taxonomic scope" value="Eukaryota"/>
</dbReference>
<dbReference type="InParanoid" id="Q6CWH2"/>
<sequence length="668" mass="76220">MEKLSVQERLSLATKAKAKARKKNKKLSSPEVVESSVDTIENTIDSDISKEVEIGDATADVKGAEAVPEDGTKDINAAVEYFNSLLHLNESVLQLDPATLLRQLYPIVQKYQQNSIDSTAKQSHSNSDSSLIRLIKEKDEKIDSLLKEGETLSKKELQQSDKIKKLNKTIKDLESDFSLKLDELQDVKTQADVLETTNASLMVSLKDMENQFGTLNKKYEDLKKEYDEHLNTEYESKKVELKKLVEENEVLNTELSQIREHEDQMQRTFESKYKALEETSKEEVDRLEIRLEQLRIDLENINTKSGDSTTTDNTTNDAYSKLMSQYKAAQHELNESNKNWASIEYALNEKCDSLKSAKVEADQIIDSLTTEMNGIKQSRDEILLKLNKLTVMNGELQSTLKETTDDLLVTKGKLSNISDDYEILQKQHDIQKVQLGNALSNQLTEKKIALKKENEALNQVILDTTEISDSTQEHPLTKWDLNHEKMDHLDPLVDNNLDDDLKADFSFEKDLDIPDEAADLELLKRGSSDLSLAMNSTYVKANTARDTQSGVNNTNLQMVTRLGSEIRRLETELSSVREAYTRLMTEKEQANEEISRLLESNEEVILLKTDRETLSQELQRLQAKQSTILELLGEKTERVEELENDVIDLKDLMRTQVQQIVQLQEQLR</sequence>
<evidence type="ECO:0000313" key="6">
    <source>
        <dbReference type="EMBL" id="CAH02110.1"/>
    </source>
</evidence>
<organism evidence="6 7">
    <name type="scientific">Kluyveromyces lactis (strain ATCC 8585 / CBS 2359 / DSM 70799 / NBRC 1267 / NRRL Y-1140 / WM37)</name>
    <name type="common">Yeast</name>
    <name type="synonym">Candida sphaerica</name>
    <dbReference type="NCBI Taxonomy" id="284590"/>
    <lineage>
        <taxon>Eukaryota</taxon>
        <taxon>Fungi</taxon>
        <taxon>Dikarya</taxon>
        <taxon>Ascomycota</taxon>
        <taxon>Saccharomycotina</taxon>
        <taxon>Saccharomycetes</taxon>
        <taxon>Saccharomycetales</taxon>
        <taxon>Saccharomycetaceae</taxon>
        <taxon>Kluyveromyces</taxon>
    </lineage>
</organism>
<name>Q6CWH2_KLULA</name>
<feature type="coiled-coil region" evidence="4">
    <location>
        <begin position="559"/>
        <end position="659"/>
    </location>
</feature>
<dbReference type="Pfam" id="PF12325">
    <property type="entry name" value="TMF_TATA_bd"/>
    <property type="match status" value="1"/>
</dbReference>
<evidence type="ECO:0000259" key="5">
    <source>
        <dbReference type="Pfam" id="PF12325"/>
    </source>
</evidence>
<dbReference type="PANTHER" id="PTHR46515">
    <property type="entry name" value="TATA ELEMENT MODULATORY FACTOR TMF1"/>
    <property type="match status" value="1"/>
</dbReference>
<dbReference type="Proteomes" id="UP000000598">
    <property type="component" value="Chromosome B"/>
</dbReference>
<dbReference type="PaxDb" id="284590-Q6CWH2"/>
<dbReference type="InterPro" id="IPR022091">
    <property type="entry name" value="TMF_TATA-bd"/>
</dbReference>
<dbReference type="GO" id="GO:0005783">
    <property type="term" value="C:endoplasmic reticulum"/>
    <property type="evidence" value="ECO:0007669"/>
    <property type="project" value="TreeGrafter"/>
</dbReference>
<keyword evidence="2" id="KW-0333">Golgi apparatus</keyword>
<dbReference type="EMBL" id="CR382122">
    <property type="protein sequence ID" value="CAH02110.1"/>
    <property type="molecule type" value="Genomic_DNA"/>
</dbReference>
<reference evidence="6 7" key="1">
    <citation type="journal article" date="2004" name="Nature">
        <title>Genome evolution in yeasts.</title>
        <authorList>
            <consortium name="Genolevures"/>
            <person name="Dujon B."/>
            <person name="Sherman D."/>
            <person name="Fischer G."/>
            <person name="Durrens P."/>
            <person name="Casaregola S."/>
            <person name="Lafontaine I."/>
            <person name="de Montigny J."/>
            <person name="Marck C."/>
            <person name="Neuveglise C."/>
            <person name="Talla E."/>
            <person name="Goffard N."/>
            <person name="Frangeul L."/>
            <person name="Aigle M."/>
            <person name="Anthouard V."/>
            <person name="Babour A."/>
            <person name="Barbe V."/>
            <person name="Barnay S."/>
            <person name="Blanchin S."/>
            <person name="Beckerich J.M."/>
            <person name="Beyne E."/>
            <person name="Bleykasten C."/>
            <person name="Boisrame A."/>
            <person name="Boyer J."/>
            <person name="Cattolico L."/>
            <person name="Confanioleri F."/>
            <person name="de Daruvar A."/>
            <person name="Despons L."/>
            <person name="Fabre E."/>
            <person name="Fairhead C."/>
            <person name="Ferry-Dumazet H."/>
            <person name="Groppi A."/>
            <person name="Hantraye F."/>
            <person name="Hennequin C."/>
            <person name="Jauniaux N."/>
            <person name="Joyet P."/>
            <person name="Kachouri R."/>
            <person name="Kerrest A."/>
            <person name="Koszul R."/>
            <person name="Lemaire M."/>
            <person name="Lesur I."/>
            <person name="Ma L."/>
            <person name="Muller H."/>
            <person name="Nicaud J.M."/>
            <person name="Nikolski M."/>
            <person name="Oztas S."/>
            <person name="Ozier-Kalogeropoulos O."/>
            <person name="Pellenz S."/>
            <person name="Potier S."/>
            <person name="Richard G.F."/>
            <person name="Straub M.L."/>
            <person name="Suleau A."/>
            <person name="Swennene D."/>
            <person name="Tekaia F."/>
            <person name="Wesolowski-Louvel M."/>
            <person name="Westhof E."/>
            <person name="Wirth B."/>
            <person name="Zeniou-Meyer M."/>
            <person name="Zivanovic I."/>
            <person name="Bolotin-Fukuhara M."/>
            <person name="Thierry A."/>
            <person name="Bouchier C."/>
            <person name="Caudron B."/>
            <person name="Scarpelli C."/>
            <person name="Gaillardin C."/>
            <person name="Weissenbach J."/>
            <person name="Wincker P."/>
            <person name="Souciet J.L."/>
        </authorList>
    </citation>
    <scope>NUCLEOTIDE SEQUENCE [LARGE SCALE GENOMIC DNA]</scope>
    <source>
        <strain evidence="7">ATCC 8585 / CBS 2359 / DSM 70799 / NBRC 1267 / NRRL Y-1140 / WM37</strain>
    </source>
</reference>
<dbReference type="KEGG" id="kla:KLLA0_B04136g"/>
<proteinExistence type="predicted"/>
<dbReference type="PANTHER" id="PTHR46515:SF1">
    <property type="entry name" value="TATA ELEMENT MODULATORY FACTOR"/>
    <property type="match status" value="1"/>
</dbReference>
<evidence type="ECO:0000256" key="3">
    <source>
        <dbReference type="ARBA" id="ARBA00023054"/>
    </source>
</evidence>
<keyword evidence="7" id="KW-1185">Reference proteome</keyword>
<dbReference type="Pfam" id="PF12329">
    <property type="entry name" value="TMF_DNA_bd"/>
    <property type="match status" value="1"/>
</dbReference>
<accession>Q6CWH2</accession>
<gene>
    <name evidence="6" type="ORF">KLLA0_B04136g</name>
</gene>
<evidence type="ECO:0000313" key="7">
    <source>
        <dbReference type="Proteomes" id="UP000000598"/>
    </source>
</evidence>
<evidence type="ECO:0000256" key="2">
    <source>
        <dbReference type="ARBA" id="ARBA00023034"/>
    </source>
</evidence>